<accession>A0ABN6ZGE2</accession>
<evidence type="ECO:0000256" key="1">
    <source>
        <dbReference type="SAM" id="Phobius"/>
    </source>
</evidence>
<feature type="transmembrane region" description="Helical" evidence="1">
    <location>
        <begin position="911"/>
        <end position="932"/>
    </location>
</feature>
<organism evidence="2 3">
    <name type="scientific">Turicibacter faecis</name>
    <dbReference type="NCBI Taxonomy" id="2963365"/>
    <lineage>
        <taxon>Bacteria</taxon>
        <taxon>Bacillati</taxon>
        <taxon>Bacillota</taxon>
        <taxon>Erysipelotrichia</taxon>
        <taxon>Erysipelotrichales</taxon>
        <taxon>Turicibacteraceae</taxon>
        <taxon>Turicibacter</taxon>
    </lineage>
</organism>
<keyword evidence="1" id="KW-1133">Transmembrane helix</keyword>
<keyword evidence="1" id="KW-0812">Transmembrane</keyword>
<keyword evidence="3" id="KW-1185">Reference proteome</keyword>
<name>A0ABN6ZGE2_9FIRM</name>
<gene>
    <name evidence="2" type="ORF">T23_01200</name>
</gene>
<proteinExistence type="predicted"/>
<dbReference type="EMBL" id="AP028127">
    <property type="protein sequence ID" value="BEH90018.1"/>
    <property type="molecule type" value="Genomic_DNA"/>
</dbReference>
<evidence type="ECO:0000313" key="3">
    <source>
        <dbReference type="Proteomes" id="UP001432099"/>
    </source>
</evidence>
<evidence type="ECO:0000313" key="2">
    <source>
        <dbReference type="EMBL" id="BEH90018.1"/>
    </source>
</evidence>
<sequence length="936" mass="107639">MKIQRFWLYGLLFICCMTTLVFQPILVKAEEEKSELISKTIQATQDIPYLPDHYRYIDWRQRAVEFNNFLFKTNTADIIFNQEEKNTGRAALGIKTYLDEGMEEPSQALTLIGALLSTEALNLNILNEEEISKLMESIESYYNIENGEGTFLNYQEGNSKEMSFWQQLYPSIVYFMLMDRYSPTVDSDAMLQNIADTWYEVVMDLGGSDGIVDFGYTGYDFKNKIPFDNGKWIEPDAAAGVALLQYYAFEKFGDRKYMKAANLCMEYMDDFDRNPGYELLYLYLPYLSARLNSTGDYHFNTAKYMEFFFTESDYRREYGIFNDDYATGLIGERTQYGGSPSSFQSIIGATALVPMLKYDQRYAIEVGRYLLNVTNNLNLFYDEDSSDNANIVPLERVEKDGDARQRHSILSGTYLGLLATMIEPTNVEGILKVDINQNDYYVEEAKERPLYLLFNPHEDQKVVEYEPQTTGCVSLYDVVSHQFLKENIKGKTDIEIKGNEAVMILEIPIEEGENQYSIDRKVEHGVSADVPLAVNILDIPRYGVIDDKYPINIDIQTTDEAAVSNIKLSLDGEPIFQNVNYTKPYELEATKLENGYHLLEVEVTAKGGLKDYSYARVFIQKDDQPYILNNQAIDITKWEYDSERDISLTNEDKDALIQGRIVSQPFAIDFSQVPLLDLEVAAFSGSWSVLLRDVESGHEFYLLKDSTDAGHIISNMNYVLHRLNPGKFNLLGKHEVQLVVLPDENSTVTLKQVQIFNEGIQTIEESKWKTSFRTEKITHWQSRFNALARLNYYKGQAVIRNLNPDGNGGMQTHYFEVDLSKHPRFKIKVDEVDELWSLLVYIEGENRGYYLQYPTDKTGTFSYNISEVLEKALPEGDLDNQVNLQFWVVCNGHYDSTVKVDYLRLDYEKNWFELTAIILLSVLSVTAICVNVNKEN</sequence>
<reference evidence="2" key="1">
    <citation type="journal article" date="2024" name="Int. J. Syst. Evol. Microbiol.">
        <title>Turicibacter faecis sp. nov., isolated from faeces of heart failure mouse model.</title>
        <authorList>
            <person name="Imamura Y."/>
            <person name="Motooka D."/>
            <person name="Nakajima Y."/>
            <person name="Ito S."/>
            <person name="Kitakaze M."/>
            <person name="Iida T."/>
            <person name="Nakamura S."/>
        </authorList>
    </citation>
    <scope>NUCLEOTIDE SEQUENCE</scope>
    <source>
        <strain evidence="2">TC023</strain>
    </source>
</reference>
<protein>
    <submittedName>
        <fullName evidence="2">Uncharacterized protein</fullName>
    </submittedName>
</protein>
<dbReference type="RefSeq" id="WP_161830960.1">
    <property type="nucleotide sequence ID" value="NZ_AP028127.1"/>
</dbReference>
<keyword evidence="1" id="KW-0472">Membrane</keyword>
<dbReference type="Proteomes" id="UP001432099">
    <property type="component" value="Chromosome"/>
</dbReference>